<dbReference type="Proteomes" id="UP000712007">
    <property type="component" value="Unassembled WGS sequence"/>
</dbReference>
<name>A0A940IFM2_9BACT</name>
<dbReference type="EMBL" id="JADIMV010000157">
    <property type="protein sequence ID" value="MBO8440791.1"/>
    <property type="molecule type" value="Genomic_DNA"/>
</dbReference>
<evidence type="ECO:0000313" key="1">
    <source>
        <dbReference type="EMBL" id="MBO8440791.1"/>
    </source>
</evidence>
<evidence type="ECO:0000313" key="2">
    <source>
        <dbReference type="Proteomes" id="UP000712007"/>
    </source>
</evidence>
<dbReference type="AlphaFoldDB" id="A0A940IFM2"/>
<proteinExistence type="predicted"/>
<reference evidence="1" key="1">
    <citation type="submission" date="2020-10" db="EMBL/GenBank/DDBJ databases">
        <authorList>
            <person name="Gilroy R."/>
        </authorList>
    </citation>
    <scope>NUCLEOTIDE SEQUENCE</scope>
    <source>
        <strain evidence="1">3924</strain>
    </source>
</reference>
<accession>A0A940IFM2</accession>
<gene>
    <name evidence="1" type="ORF">IAC51_09110</name>
</gene>
<protein>
    <submittedName>
        <fullName evidence="1">Uncharacterized protein</fullName>
    </submittedName>
</protein>
<reference evidence="1" key="2">
    <citation type="journal article" date="2021" name="PeerJ">
        <title>Extensive microbial diversity within the chicken gut microbiome revealed by metagenomics and culture.</title>
        <authorList>
            <person name="Gilroy R."/>
            <person name="Ravi A."/>
            <person name="Getino M."/>
            <person name="Pursley I."/>
            <person name="Horton D.L."/>
            <person name="Alikhan N.F."/>
            <person name="Baker D."/>
            <person name="Gharbi K."/>
            <person name="Hall N."/>
            <person name="Watson M."/>
            <person name="Adriaenssens E.M."/>
            <person name="Foster-Nyarko E."/>
            <person name="Jarju S."/>
            <person name="Secka A."/>
            <person name="Antonio M."/>
            <person name="Oren A."/>
            <person name="Chaudhuri R.R."/>
            <person name="La Ragione R."/>
            <person name="Hildebrand F."/>
            <person name="Pallen M.J."/>
        </authorList>
    </citation>
    <scope>NUCLEOTIDE SEQUENCE</scope>
    <source>
        <strain evidence="1">3924</strain>
    </source>
</reference>
<comment type="caution">
    <text evidence="1">The sequence shown here is derived from an EMBL/GenBank/DDBJ whole genome shotgun (WGS) entry which is preliminary data.</text>
</comment>
<organism evidence="1 2">
    <name type="scientific">Candidatus Aphodosoma intestinipullorum</name>
    <dbReference type="NCBI Taxonomy" id="2840674"/>
    <lineage>
        <taxon>Bacteria</taxon>
        <taxon>Pseudomonadati</taxon>
        <taxon>Bacteroidota</taxon>
        <taxon>Bacteroidia</taxon>
        <taxon>Bacteroidales</taxon>
        <taxon>Candidatus Aphodosoma</taxon>
    </lineage>
</organism>
<sequence length="268" mass="29570">MKIIVFILMAILPALSLSGQRGEIVPGSYVPGRAAAAYTGRWQPMHNPSAAAVASHTELSVTYENRYITRELSNKMVAAVVPTPYFNISAAFNHFGYSVYNEMLAAVGFSRDFGGWRVGVEADVYMVYLSPTERYATTVTANVGAQVDVSPAVTLGFSMFNPCFSAVRSSPVQNLPVTVAVGVNWHIHEKVDWLVELDREISTLFHWKTGFEYRPFDVFTLRAGVYGADYAIPTLGVGFSIDDFRFEFHSELNPRLGVTLLGSLGYDI</sequence>